<evidence type="ECO:0000313" key="2">
    <source>
        <dbReference type="EMBL" id="OGH83311.1"/>
    </source>
</evidence>
<organism evidence="2 3">
    <name type="scientific">Candidatus Magasanikbacteria bacterium RIFOXYB1_FULL_40_15</name>
    <dbReference type="NCBI Taxonomy" id="1798697"/>
    <lineage>
        <taxon>Bacteria</taxon>
        <taxon>Candidatus Magasanikiibacteriota</taxon>
    </lineage>
</organism>
<gene>
    <name evidence="2" type="ORF">A2373_00125</name>
</gene>
<keyword evidence="1" id="KW-1133">Transmembrane helix</keyword>
<accession>A0A1F6NHI7</accession>
<keyword evidence="1" id="KW-0812">Transmembrane</keyword>
<sequence length="325" mass="36544">MVKITAKIINNNSILRILGAAFFGFLLGSIVRIIVSFATPNILMKINDIDMKDAQALASASSMSNLIIGALIIFLTSFAAGFLAKKKGALVGLLAHLLPIGFWTVAFLFALASGTAPFKLLLSIPFLQFAILVAACVLGGLCGERFYNKDRDLDVDKHGMTIFGVFWLHYLWIVPLIFYPFVSAAVAVIYSWLYTFSTDLYFISDYRLWANIAWWFYFFINPLIILGSGVILMMAFIKFWLVIQYKQTYHSVWEKGGKIVMYGIVTPILIKLAATFAINSTENMFNPVINDWKVGVAYLLIIPTVGIMIKTIWWIKDRLTGKKKK</sequence>
<evidence type="ECO:0000256" key="1">
    <source>
        <dbReference type="SAM" id="Phobius"/>
    </source>
</evidence>
<feature type="transmembrane region" description="Helical" evidence="1">
    <location>
        <begin position="90"/>
        <end position="112"/>
    </location>
</feature>
<feature type="transmembrane region" description="Helical" evidence="1">
    <location>
        <begin position="259"/>
        <end position="278"/>
    </location>
</feature>
<feature type="transmembrane region" description="Helical" evidence="1">
    <location>
        <begin position="298"/>
        <end position="315"/>
    </location>
</feature>
<dbReference type="STRING" id="1798697.A2373_00125"/>
<comment type="caution">
    <text evidence="2">The sequence shown here is derived from an EMBL/GenBank/DDBJ whole genome shotgun (WGS) entry which is preliminary data.</text>
</comment>
<protein>
    <submittedName>
        <fullName evidence="2">Uncharacterized protein</fullName>
    </submittedName>
</protein>
<feature type="transmembrane region" description="Helical" evidence="1">
    <location>
        <begin position="21"/>
        <end position="43"/>
    </location>
</feature>
<evidence type="ECO:0000313" key="3">
    <source>
        <dbReference type="Proteomes" id="UP000176300"/>
    </source>
</evidence>
<feature type="transmembrane region" description="Helical" evidence="1">
    <location>
        <begin position="118"/>
        <end position="141"/>
    </location>
</feature>
<dbReference type="EMBL" id="MFQS01000016">
    <property type="protein sequence ID" value="OGH83311.1"/>
    <property type="molecule type" value="Genomic_DNA"/>
</dbReference>
<dbReference type="Proteomes" id="UP000176300">
    <property type="component" value="Unassembled WGS sequence"/>
</dbReference>
<keyword evidence="1" id="KW-0472">Membrane</keyword>
<name>A0A1F6NHI7_9BACT</name>
<feature type="transmembrane region" description="Helical" evidence="1">
    <location>
        <begin position="162"/>
        <end position="194"/>
    </location>
</feature>
<reference evidence="2 3" key="1">
    <citation type="journal article" date="2016" name="Nat. Commun.">
        <title>Thousands of microbial genomes shed light on interconnected biogeochemical processes in an aquifer system.</title>
        <authorList>
            <person name="Anantharaman K."/>
            <person name="Brown C.T."/>
            <person name="Hug L.A."/>
            <person name="Sharon I."/>
            <person name="Castelle C.J."/>
            <person name="Probst A.J."/>
            <person name="Thomas B.C."/>
            <person name="Singh A."/>
            <person name="Wilkins M.J."/>
            <person name="Karaoz U."/>
            <person name="Brodie E.L."/>
            <person name="Williams K.H."/>
            <person name="Hubbard S.S."/>
            <person name="Banfield J.F."/>
        </authorList>
    </citation>
    <scope>NUCLEOTIDE SEQUENCE [LARGE SCALE GENOMIC DNA]</scope>
</reference>
<feature type="transmembrane region" description="Helical" evidence="1">
    <location>
        <begin position="63"/>
        <end position="83"/>
    </location>
</feature>
<feature type="transmembrane region" description="Helical" evidence="1">
    <location>
        <begin position="214"/>
        <end position="239"/>
    </location>
</feature>
<proteinExistence type="predicted"/>
<dbReference type="AlphaFoldDB" id="A0A1F6NHI7"/>